<dbReference type="AlphaFoldDB" id="A0ABD1UYG5"/>
<feature type="region of interest" description="Disordered" evidence="1">
    <location>
        <begin position="54"/>
        <end position="73"/>
    </location>
</feature>
<evidence type="ECO:0000256" key="1">
    <source>
        <dbReference type="SAM" id="MobiDB-lite"/>
    </source>
</evidence>
<reference evidence="3" key="1">
    <citation type="submission" date="2024-07" db="EMBL/GenBank/DDBJ databases">
        <title>Two chromosome-level genome assemblies of Korean endemic species Abeliophyllum distichum and Forsythia ovata (Oleaceae).</title>
        <authorList>
            <person name="Jang H."/>
        </authorList>
    </citation>
    <scope>NUCLEOTIDE SEQUENCE [LARGE SCALE GENOMIC DNA]</scope>
</reference>
<organism evidence="2 3">
    <name type="scientific">Forsythia ovata</name>
    <dbReference type="NCBI Taxonomy" id="205694"/>
    <lineage>
        <taxon>Eukaryota</taxon>
        <taxon>Viridiplantae</taxon>
        <taxon>Streptophyta</taxon>
        <taxon>Embryophyta</taxon>
        <taxon>Tracheophyta</taxon>
        <taxon>Spermatophyta</taxon>
        <taxon>Magnoliopsida</taxon>
        <taxon>eudicotyledons</taxon>
        <taxon>Gunneridae</taxon>
        <taxon>Pentapetalae</taxon>
        <taxon>asterids</taxon>
        <taxon>lamiids</taxon>
        <taxon>Lamiales</taxon>
        <taxon>Oleaceae</taxon>
        <taxon>Forsythieae</taxon>
        <taxon>Forsythia</taxon>
    </lineage>
</organism>
<evidence type="ECO:0000313" key="2">
    <source>
        <dbReference type="EMBL" id="KAL2529458.1"/>
    </source>
</evidence>
<keyword evidence="3" id="KW-1185">Reference proteome</keyword>
<feature type="compositionally biased region" description="Low complexity" evidence="1">
    <location>
        <begin position="55"/>
        <end position="73"/>
    </location>
</feature>
<name>A0ABD1UYG5_9LAMI</name>
<accession>A0ABD1UYG5</accession>
<protein>
    <submittedName>
        <fullName evidence="2">Uncharacterized protein</fullName>
    </submittedName>
</protein>
<sequence length="123" mass="14229">MEDTSSSHISPLFTLLLLNQHTDGNCYFRTLCGHYYTYIATNTVRSNCKIYSEESSQQPGPRCQQPSPRRQQPCPRRILTASLILATSHHQRRYCQKFGLDLEKERESWEAASQSMKMKLETA</sequence>
<dbReference type="EMBL" id="JBFOLJ010000006">
    <property type="protein sequence ID" value="KAL2529458.1"/>
    <property type="molecule type" value="Genomic_DNA"/>
</dbReference>
<dbReference type="Proteomes" id="UP001604277">
    <property type="component" value="Unassembled WGS sequence"/>
</dbReference>
<gene>
    <name evidence="2" type="ORF">Fot_22059</name>
</gene>
<comment type="caution">
    <text evidence="2">The sequence shown here is derived from an EMBL/GenBank/DDBJ whole genome shotgun (WGS) entry which is preliminary data.</text>
</comment>
<evidence type="ECO:0000313" key="3">
    <source>
        <dbReference type="Proteomes" id="UP001604277"/>
    </source>
</evidence>
<proteinExistence type="predicted"/>